<name>A0A077RZH1_WHEAT</name>
<keyword evidence="2" id="KW-0812">Transmembrane</keyword>
<proteinExistence type="predicted"/>
<evidence type="ECO:0000256" key="2">
    <source>
        <dbReference type="SAM" id="Phobius"/>
    </source>
</evidence>
<accession>A0A077RZH1</accession>
<organism evidence="3">
    <name type="scientific">Triticum aestivum</name>
    <name type="common">Wheat</name>
    <dbReference type="NCBI Taxonomy" id="4565"/>
    <lineage>
        <taxon>Eukaryota</taxon>
        <taxon>Viridiplantae</taxon>
        <taxon>Streptophyta</taxon>
        <taxon>Embryophyta</taxon>
        <taxon>Tracheophyta</taxon>
        <taxon>Spermatophyta</taxon>
        <taxon>Magnoliopsida</taxon>
        <taxon>Liliopsida</taxon>
        <taxon>Poales</taxon>
        <taxon>Poaceae</taxon>
        <taxon>BOP clade</taxon>
        <taxon>Pooideae</taxon>
        <taxon>Triticodae</taxon>
        <taxon>Triticeae</taxon>
        <taxon>Triticinae</taxon>
        <taxon>Triticum</taxon>
    </lineage>
</organism>
<dbReference type="AlphaFoldDB" id="A0A077RZH1"/>
<keyword evidence="2" id="KW-1133">Transmembrane helix</keyword>
<reference evidence="3" key="1">
    <citation type="journal article" date="2014" name="Science">
        <title>Structural and functional partitioning of bread wheat chromosome 3B.</title>
        <authorList>
            <person name="Choulet F."/>
            <person name="Alberti A."/>
            <person name="Theil S."/>
            <person name="Glover N."/>
            <person name="Barbe V."/>
            <person name="Daron J."/>
            <person name="Pingault L."/>
            <person name="Sourdille P."/>
            <person name="Couloux A."/>
            <person name="Paux E."/>
            <person name="Leroy P."/>
            <person name="Mangenot S."/>
            <person name="Guilhot N."/>
            <person name="Le Gouis J."/>
            <person name="Balfourier F."/>
            <person name="Alaux M."/>
            <person name="Jamilloux V."/>
            <person name="Poulain J."/>
            <person name="Durand C."/>
            <person name="Bellec A."/>
            <person name="Gaspin C."/>
            <person name="Safar J."/>
            <person name="Dolezel J."/>
            <person name="Rogers J."/>
            <person name="Vandepoele K."/>
            <person name="Aury J.M."/>
            <person name="Mayer K."/>
            <person name="Berges H."/>
            <person name="Quesneville H."/>
            <person name="Wincker P."/>
            <person name="Feuillet C."/>
        </authorList>
    </citation>
    <scope>NUCLEOTIDE SEQUENCE</scope>
</reference>
<dbReference type="EMBL" id="HG670306">
    <property type="protein sequence ID" value="CDM86512.1"/>
    <property type="molecule type" value="Genomic_DNA"/>
</dbReference>
<gene>
    <name evidence="3" type="ORF">TRAES_3BF069600230CFD_c1</name>
</gene>
<evidence type="ECO:0000256" key="1">
    <source>
        <dbReference type="SAM" id="MobiDB-lite"/>
    </source>
</evidence>
<protein>
    <submittedName>
        <fullName evidence="3">Uncharacterized protein</fullName>
    </submittedName>
</protein>
<evidence type="ECO:0000313" key="3">
    <source>
        <dbReference type="EMBL" id="CDM86512.1"/>
    </source>
</evidence>
<feature type="region of interest" description="Disordered" evidence="1">
    <location>
        <begin position="66"/>
        <end position="86"/>
    </location>
</feature>
<sequence>MAGEDLALVEAPRIRQSIPCFPSTRPPAKALERVEARMCCLAATWPELMEMGEVGGHVEWRSAVQHGAGGTSSVAPPKLPGEFSSPPVHHGLPHDPLCVATPDRHGVLPRDPEGHGPGRWGVVAKDGVNAEVGADWLCLALPLLILMFFFTVIAYIEMSDDSDPARWRRISGTNAREEEMPWCLSTYGRSPSTTAGSSGHKGESKNAYYALRKEFRSIFESVEASGQTGAVWDDDKRNRVYEMMASAVPGDLPPQMGRAVEGFVGARLQGGGGTGEA</sequence>
<feature type="transmembrane region" description="Helical" evidence="2">
    <location>
        <begin position="134"/>
        <end position="156"/>
    </location>
</feature>
<dbReference type="HOGENOM" id="CLU_1006164_0_0_1"/>
<keyword evidence="2" id="KW-0472">Membrane</keyword>